<keyword evidence="2" id="KW-0812">Transmembrane</keyword>
<feature type="compositionally biased region" description="Basic and acidic residues" evidence="1">
    <location>
        <begin position="8"/>
        <end position="21"/>
    </location>
</feature>
<gene>
    <name evidence="3" type="ORF">SAMN05421803_11491</name>
</gene>
<protein>
    <submittedName>
        <fullName evidence="3">Uncharacterized membrane protein, DUF485 family</fullName>
    </submittedName>
</protein>
<dbReference type="STRING" id="758803.SAMN05421803_11491"/>
<evidence type="ECO:0000313" key="4">
    <source>
        <dbReference type="Proteomes" id="UP000184452"/>
    </source>
</evidence>
<feature type="region of interest" description="Disordered" evidence="1">
    <location>
        <begin position="1"/>
        <end position="29"/>
    </location>
</feature>
<dbReference type="RefSeq" id="WP_073381170.1">
    <property type="nucleotide sequence ID" value="NZ_FQZK01000014.1"/>
</dbReference>
<dbReference type="Pfam" id="PF04341">
    <property type="entry name" value="DUF485"/>
    <property type="match status" value="1"/>
</dbReference>
<keyword evidence="2" id="KW-1133">Transmembrane helix</keyword>
<feature type="transmembrane region" description="Helical" evidence="2">
    <location>
        <begin position="95"/>
        <end position="116"/>
    </location>
</feature>
<dbReference type="InterPro" id="IPR007436">
    <property type="entry name" value="DUF485"/>
</dbReference>
<reference evidence="3 4" key="1">
    <citation type="submission" date="2016-11" db="EMBL/GenBank/DDBJ databases">
        <authorList>
            <person name="Jaros S."/>
            <person name="Januszkiewicz K."/>
            <person name="Wedrychowicz H."/>
        </authorList>
    </citation>
    <scope>NUCLEOTIDE SEQUENCE [LARGE SCALE GENOMIC DNA]</scope>
    <source>
        <strain evidence="3 4">CGMCC 4.5723</strain>
    </source>
</reference>
<organism evidence="3 4">
    <name type="scientific">Nocardiopsis flavescens</name>
    <dbReference type="NCBI Taxonomy" id="758803"/>
    <lineage>
        <taxon>Bacteria</taxon>
        <taxon>Bacillati</taxon>
        <taxon>Actinomycetota</taxon>
        <taxon>Actinomycetes</taxon>
        <taxon>Streptosporangiales</taxon>
        <taxon>Nocardiopsidaceae</taxon>
        <taxon>Nocardiopsis</taxon>
    </lineage>
</organism>
<sequence>MVDYMEGANRRRVPEPGEELRAPQGRSAAERRRAQADIAHACERVSVDPGFVKLRRRFAIQAGLLVAAFLGSYLSYLLLSAYARDFMSVQIVDSVNVALVMGIGQFLLTFVLAWAFGRFSARSIDPLAEQVRNRAAEGSRGTGTAVHR</sequence>
<evidence type="ECO:0000256" key="2">
    <source>
        <dbReference type="SAM" id="Phobius"/>
    </source>
</evidence>
<accession>A0A1M6Q431</accession>
<dbReference type="InterPro" id="IPR036259">
    <property type="entry name" value="MFS_trans_sf"/>
</dbReference>
<evidence type="ECO:0000256" key="1">
    <source>
        <dbReference type="SAM" id="MobiDB-lite"/>
    </source>
</evidence>
<evidence type="ECO:0000313" key="3">
    <source>
        <dbReference type="EMBL" id="SHK14930.1"/>
    </source>
</evidence>
<dbReference type="PANTHER" id="PTHR38441">
    <property type="entry name" value="INTEGRAL MEMBRANE PROTEIN-RELATED"/>
    <property type="match status" value="1"/>
</dbReference>
<dbReference type="SUPFAM" id="SSF103473">
    <property type="entry name" value="MFS general substrate transporter"/>
    <property type="match status" value="1"/>
</dbReference>
<name>A0A1M6Q431_9ACTN</name>
<dbReference type="PANTHER" id="PTHR38441:SF1">
    <property type="entry name" value="MEMBRANE PROTEIN"/>
    <property type="match status" value="1"/>
</dbReference>
<keyword evidence="4" id="KW-1185">Reference proteome</keyword>
<feature type="transmembrane region" description="Helical" evidence="2">
    <location>
        <begin position="62"/>
        <end position="83"/>
    </location>
</feature>
<dbReference type="Proteomes" id="UP000184452">
    <property type="component" value="Unassembled WGS sequence"/>
</dbReference>
<dbReference type="EMBL" id="FQZK01000014">
    <property type="protein sequence ID" value="SHK14930.1"/>
    <property type="molecule type" value="Genomic_DNA"/>
</dbReference>
<dbReference type="AlphaFoldDB" id="A0A1M6Q431"/>
<keyword evidence="2" id="KW-0472">Membrane</keyword>
<proteinExistence type="predicted"/>